<dbReference type="InterPro" id="IPR024046">
    <property type="entry name" value="Flagellar_assmbl_FliW_dom_sf"/>
</dbReference>
<dbReference type="EMBL" id="JACXAI010000018">
    <property type="protein sequence ID" value="MBD1381392.1"/>
    <property type="molecule type" value="Genomic_DNA"/>
</dbReference>
<dbReference type="Gene3D" id="2.30.290.10">
    <property type="entry name" value="BH3618-like"/>
    <property type="match status" value="1"/>
</dbReference>
<dbReference type="GO" id="GO:0005737">
    <property type="term" value="C:cytoplasm"/>
    <property type="evidence" value="ECO:0007669"/>
    <property type="project" value="UniProtKB-SubCell"/>
</dbReference>
<keyword evidence="5" id="KW-0969">Cilium</keyword>
<proteinExistence type="inferred from homology"/>
<keyword evidence="4" id="KW-0143">Chaperone</keyword>
<dbReference type="Proteomes" id="UP000626844">
    <property type="component" value="Unassembled WGS sequence"/>
</dbReference>
<protein>
    <recommendedName>
        <fullName evidence="4">Flagellar assembly factor FliW</fullName>
    </recommendedName>
</protein>
<evidence type="ECO:0000256" key="4">
    <source>
        <dbReference type="HAMAP-Rule" id="MF_01185"/>
    </source>
</evidence>
<evidence type="ECO:0000256" key="1">
    <source>
        <dbReference type="ARBA" id="ARBA00022490"/>
    </source>
</evidence>
<dbReference type="PANTHER" id="PTHR39190">
    <property type="entry name" value="FLAGELLAR ASSEMBLY FACTOR FLIW"/>
    <property type="match status" value="1"/>
</dbReference>
<keyword evidence="1 4" id="KW-0963">Cytoplasm</keyword>
<evidence type="ECO:0000313" key="6">
    <source>
        <dbReference type="Proteomes" id="UP000626844"/>
    </source>
</evidence>
<dbReference type="GO" id="GO:0006417">
    <property type="term" value="P:regulation of translation"/>
    <property type="evidence" value="ECO:0007669"/>
    <property type="project" value="UniProtKB-KW"/>
</dbReference>
<keyword evidence="2 4" id="KW-1005">Bacterial flagellum biogenesis</keyword>
<organism evidence="5 6">
    <name type="scientific">Metabacillus arenae</name>
    <dbReference type="NCBI Taxonomy" id="2771434"/>
    <lineage>
        <taxon>Bacteria</taxon>
        <taxon>Bacillati</taxon>
        <taxon>Bacillota</taxon>
        <taxon>Bacilli</taxon>
        <taxon>Bacillales</taxon>
        <taxon>Bacillaceae</taxon>
        <taxon>Metabacillus</taxon>
    </lineage>
</organism>
<comment type="function">
    <text evidence="4">Acts as an anti-CsrA protein, binds CsrA and prevents it from repressing translation of its target genes, one of which is flagellin. Binds to flagellin and participates in the assembly of the flagellum.</text>
</comment>
<dbReference type="GO" id="GO:0044780">
    <property type="term" value="P:bacterial-type flagellum assembly"/>
    <property type="evidence" value="ECO:0007669"/>
    <property type="project" value="UniProtKB-UniRule"/>
</dbReference>
<dbReference type="HAMAP" id="MF_01185">
    <property type="entry name" value="FliW"/>
    <property type="match status" value="1"/>
</dbReference>
<keyword evidence="5" id="KW-0966">Cell projection</keyword>
<comment type="caution">
    <text evidence="5">The sequence shown here is derived from an EMBL/GenBank/DDBJ whole genome shotgun (WGS) entry which is preliminary data.</text>
</comment>
<dbReference type="RefSeq" id="WP_191158994.1">
    <property type="nucleotide sequence ID" value="NZ_JACXAI010000018.1"/>
</dbReference>
<gene>
    <name evidence="4 5" type="primary">fliW</name>
    <name evidence="5" type="ORF">IC621_14230</name>
</gene>
<evidence type="ECO:0000256" key="2">
    <source>
        <dbReference type="ARBA" id="ARBA00022795"/>
    </source>
</evidence>
<dbReference type="SUPFAM" id="SSF141457">
    <property type="entry name" value="BH3618-like"/>
    <property type="match status" value="1"/>
</dbReference>
<keyword evidence="6" id="KW-1185">Reference proteome</keyword>
<reference evidence="5" key="1">
    <citation type="submission" date="2020-09" db="EMBL/GenBank/DDBJ databases">
        <title>A novel bacterium of genus Bacillus, isolated from South China Sea.</title>
        <authorList>
            <person name="Huang H."/>
            <person name="Mo K."/>
            <person name="Hu Y."/>
        </authorList>
    </citation>
    <scope>NUCLEOTIDE SEQUENCE</scope>
    <source>
        <strain evidence="5">IB182487</strain>
    </source>
</reference>
<dbReference type="InterPro" id="IPR003775">
    <property type="entry name" value="Flagellar_assembly_factor_FliW"/>
</dbReference>
<comment type="subunit">
    <text evidence="4">Interacts with translational regulator CsrA and flagellin(s).</text>
</comment>
<keyword evidence="5" id="KW-0282">Flagellum</keyword>
<sequence>MIIETKYHGSTNIDEEQILQFSNGIPGFHDEKQFALLPLSEESPFFAMQSIQTSDLAFIVTSPFLFFQSYEFDLNPNTMEDLEIEKAEDVEVITILTVKEPFENTTANLRAPLIINRTNKKAKQIILENSEFQTKHLIIREG</sequence>
<dbReference type="Pfam" id="PF02623">
    <property type="entry name" value="FliW"/>
    <property type="match status" value="1"/>
</dbReference>
<dbReference type="PANTHER" id="PTHR39190:SF1">
    <property type="entry name" value="FLAGELLAR ASSEMBLY FACTOR FLIW"/>
    <property type="match status" value="1"/>
</dbReference>
<comment type="subcellular location">
    <subcellularLocation>
        <location evidence="4">Cytoplasm</location>
    </subcellularLocation>
</comment>
<evidence type="ECO:0000313" key="5">
    <source>
        <dbReference type="EMBL" id="MBD1381392.1"/>
    </source>
</evidence>
<evidence type="ECO:0000256" key="3">
    <source>
        <dbReference type="ARBA" id="ARBA00022845"/>
    </source>
</evidence>
<accession>A0A926RYQ1</accession>
<dbReference type="NCBIfam" id="NF009793">
    <property type="entry name" value="PRK13285.1-1"/>
    <property type="match status" value="1"/>
</dbReference>
<dbReference type="AlphaFoldDB" id="A0A926RYQ1"/>
<comment type="similarity">
    <text evidence="4">Belongs to the FliW family.</text>
</comment>
<keyword evidence="3 4" id="KW-0810">Translation regulation</keyword>
<name>A0A926RYQ1_9BACI</name>